<dbReference type="CDD" id="cd06580">
    <property type="entry name" value="TM_PBP1_transp_TpRbsC_like"/>
    <property type="match status" value="1"/>
</dbReference>
<keyword evidence="3 6" id="KW-0812">Transmembrane</keyword>
<evidence type="ECO:0000313" key="7">
    <source>
        <dbReference type="EMBL" id="GFH42348.1"/>
    </source>
</evidence>
<feature type="transmembrane region" description="Helical" evidence="6">
    <location>
        <begin position="228"/>
        <end position="247"/>
    </location>
</feature>
<dbReference type="Pfam" id="PF02653">
    <property type="entry name" value="BPD_transp_2"/>
    <property type="match status" value="1"/>
</dbReference>
<feature type="transmembrane region" description="Helical" evidence="6">
    <location>
        <begin position="280"/>
        <end position="301"/>
    </location>
</feature>
<dbReference type="RefSeq" id="WP_172208340.1">
    <property type="nucleotide sequence ID" value="NZ_BLLI01000020.1"/>
</dbReference>
<proteinExistence type="predicted"/>
<organism evidence="7 8">
    <name type="scientific">Pseudolactococcus hodotermopsidis</name>
    <dbReference type="NCBI Taxonomy" id="2709157"/>
    <lineage>
        <taxon>Bacteria</taxon>
        <taxon>Bacillati</taxon>
        <taxon>Bacillota</taxon>
        <taxon>Bacilli</taxon>
        <taxon>Lactobacillales</taxon>
        <taxon>Streptococcaceae</taxon>
        <taxon>Pseudolactococcus</taxon>
    </lineage>
</organism>
<accession>A0A6A0BDC7</accession>
<dbReference type="GO" id="GO:0022857">
    <property type="term" value="F:transmembrane transporter activity"/>
    <property type="evidence" value="ECO:0007669"/>
    <property type="project" value="InterPro"/>
</dbReference>
<evidence type="ECO:0000256" key="1">
    <source>
        <dbReference type="ARBA" id="ARBA00004651"/>
    </source>
</evidence>
<evidence type="ECO:0000313" key="8">
    <source>
        <dbReference type="Proteomes" id="UP000480303"/>
    </source>
</evidence>
<evidence type="ECO:0000256" key="6">
    <source>
        <dbReference type="SAM" id="Phobius"/>
    </source>
</evidence>
<dbReference type="PANTHER" id="PTHR43370:SF1">
    <property type="entry name" value="GUANOSINE ABC TRANSPORTER PERMEASE PROTEIN NUPQ"/>
    <property type="match status" value="1"/>
</dbReference>
<comment type="caution">
    <text evidence="7">The sequence shown here is derived from an EMBL/GenBank/DDBJ whole genome shotgun (WGS) entry which is preliminary data.</text>
</comment>
<feature type="transmembrane region" description="Helical" evidence="6">
    <location>
        <begin position="7"/>
        <end position="30"/>
    </location>
</feature>
<keyword evidence="5 6" id="KW-0472">Membrane</keyword>
<evidence type="ECO:0000256" key="3">
    <source>
        <dbReference type="ARBA" id="ARBA00022692"/>
    </source>
</evidence>
<name>A0A6A0BDC7_9LACT</name>
<dbReference type="AlphaFoldDB" id="A0A6A0BDC7"/>
<reference evidence="7 8" key="1">
    <citation type="submission" date="2020-02" db="EMBL/GenBank/DDBJ databases">
        <title>Draft genome sequence of Lactococcus sp. Hs30E4-3.</title>
        <authorList>
            <person name="Noda S."/>
            <person name="Yuki M."/>
            <person name="Ohkuma M."/>
        </authorList>
    </citation>
    <scope>NUCLEOTIDE SEQUENCE [LARGE SCALE GENOMIC DNA]</scope>
    <source>
        <strain evidence="7 8">Hs30E4-3</strain>
    </source>
</reference>
<evidence type="ECO:0000256" key="4">
    <source>
        <dbReference type="ARBA" id="ARBA00022989"/>
    </source>
</evidence>
<protein>
    <submittedName>
        <fullName evidence="7">Putative sugar ABC transporter (Permease protein)</fullName>
    </submittedName>
</protein>
<sequence>MSVTTMFQILVSSMLIYATPLIFTSIGGTFSERSGVVNVGLEGIMVMGAFSSVVFNLTFADTFGKATPWVALLCAAVVGVLFSLLHAVATVNFRADHVISGTVINLLAPALAVFLIKVLYGKGQTDNIHQSFGYWDFPFLSKIPVIGKIFFKQTSLIGFVSIAVAFVAWFILFKTRFGLRLRSVGEHPQAADTLGINVYAMRYSGVMISGFLGGIGGAVFAQQISVNFSGSTIAGQGFIAMAAMIFGKWNPIGTMLASLFFGLSQSLAVVGAQLPGISSIPIVYLQIAPYVLTIAVLAIFLGKSTGPKANGVNYIKSK</sequence>
<keyword evidence="2" id="KW-1003">Cell membrane</keyword>
<dbReference type="Proteomes" id="UP000480303">
    <property type="component" value="Unassembled WGS sequence"/>
</dbReference>
<comment type="subcellular location">
    <subcellularLocation>
        <location evidence="1">Cell membrane</location>
        <topology evidence="1">Multi-pass membrane protein</topology>
    </subcellularLocation>
</comment>
<evidence type="ECO:0000256" key="2">
    <source>
        <dbReference type="ARBA" id="ARBA00022475"/>
    </source>
</evidence>
<feature type="transmembrane region" description="Helical" evidence="6">
    <location>
        <begin position="203"/>
        <end position="222"/>
    </location>
</feature>
<feature type="transmembrane region" description="Helical" evidence="6">
    <location>
        <begin position="156"/>
        <end position="173"/>
    </location>
</feature>
<feature type="transmembrane region" description="Helical" evidence="6">
    <location>
        <begin position="36"/>
        <end position="57"/>
    </location>
</feature>
<dbReference type="EMBL" id="BLLI01000020">
    <property type="protein sequence ID" value="GFH42348.1"/>
    <property type="molecule type" value="Genomic_DNA"/>
</dbReference>
<feature type="transmembrane region" description="Helical" evidence="6">
    <location>
        <begin position="69"/>
        <end position="91"/>
    </location>
</feature>
<keyword evidence="4 6" id="KW-1133">Transmembrane helix</keyword>
<dbReference type="InterPro" id="IPR001851">
    <property type="entry name" value="ABC_transp_permease"/>
</dbReference>
<feature type="transmembrane region" description="Helical" evidence="6">
    <location>
        <begin position="97"/>
        <end position="120"/>
    </location>
</feature>
<gene>
    <name evidence="7" type="ORF">Hs30E_08990</name>
</gene>
<dbReference type="PANTHER" id="PTHR43370">
    <property type="entry name" value="SUGAR ABC TRANSPORTER INTEGRAL MEMBRANE PROTEIN-RELATED"/>
    <property type="match status" value="1"/>
</dbReference>
<evidence type="ECO:0000256" key="5">
    <source>
        <dbReference type="ARBA" id="ARBA00023136"/>
    </source>
</evidence>
<dbReference type="GO" id="GO:0005886">
    <property type="term" value="C:plasma membrane"/>
    <property type="evidence" value="ECO:0007669"/>
    <property type="project" value="UniProtKB-SubCell"/>
</dbReference>
<keyword evidence="8" id="KW-1185">Reference proteome</keyword>